<evidence type="ECO:0000256" key="2">
    <source>
        <dbReference type="ARBA" id="ARBA00004620"/>
    </source>
</evidence>
<dbReference type="PANTHER" id="PTHR11223">
    <property type="entry name" value="EXPORTIN 1/5"/>
    <property type="match status" value="1"/>
</dbReference>
<dbReference type="GO" id="GO:0009846">
    <property type="term" value="P:pollen germination"/>
    <property type="evidence" value="ECO:0007669"/>
    <property type="project" value="UniProtKB-ARBA"/>
</dbReference>
<dbReference type="GO" id="GO:0000056">
    <property type="term" value="P:ribosomal small subunit export from nucleus"/>
    <property type="evidence" value="ECO:0007669"/>
    <property type="project" value="TreeGrafter"/>
</dbReference>
<proteinExistence type="inferred from homology"/>
<dbReference type="SMART" id="SM00913">
    <property type="entry name" value="IBN_N"/>
    <property type="match status" value="1"/>
</dbReference>
<dbReference type="GO" id="GO:0051028">
    <property type="term" value="P:mRNA transport"/>
    <property type="evidence" value="ECO:0007669"/>
    <property type="project" value="UniProtKB-KW"/>
</dbReference>
<dbReference type="Gene3D" id="1.25.10.10">
    <property type="entry name" value="Leucine-rich Repeat Variant"/>
    <property type="match status" value="1"/>
</dbReference>
<dbReference type="GO" id="GO:0009860">
    <property type="term" value="P:pollen tube growth"/>
    <property type="evidence" value="ECO:0007669"/>
    <property type="project" value="UniProtKB-ARBA"/>
</dbReference>
<feature type="domain" description="Importin N-terminal" evidence="10">
    <location>
        <begin position="70"/>
        <end position="136"/>
    </location>
</feature>
<dbReference type="Proteomes" id="UP001161247">
    <property type="component" value="Chromosome 7"/>
</dbReference>
<name>A0AAV1E2S1_OLDCO</name>
<keyword evidence="12" id="KW-1185">Reference proteome</keyword>
<dbReference type="PROSITE" id="PS50166">
    <property type="entry name" value="IMPORTIN_B_NT"/>
    <property type="match status" value="1"/>
</dbReference>
<dbReference type="GO" id="GO:0031965">
    <property type="term" value="C:nuclear membrane"/>
    <property type="evidence" value="ECO:0007669"/>
    <property type="project" value="UniProtKB-SubCell"/>
</dbReference>
<evidence type="ECO:0000256" key="7">
    <source>
        <dbReference type="ARBA" id="ARBA00023010"/>
    </source>
</evidence>
<evidence type="ECO:0000256" key="3">
    <source>
        <dbReference type="ARBA" id="ARBA00009466"/>
    </source>
</evidence>
<dbReference type="Pfam" id="PF08767">
    <property type="entry name" value="CRM1_C"/>
    <property type="match status" value="1"/>
</dbReference>
<dbReference type="GO" id="GO:0006611">
    <property type="term" value="P:protein export from nucleus"/>
    <property type="evidence" value="ECO:0007669"/>
    <property type="project" value="InterPro"/>
</dbReference>
<dbReference type="GO" id="GO:0005737">
    <property type="term" value="C:cytoplasm"/>
    <property type="evidence" value="ECO:0007669"/>
    <property type="project" value="TreeGrafter"/>
</dbReference>
<evidence type="ECO:0000256" key="9">
    <source>
        <dbReference type="ARBA" id="ARBA00023242"/>
    </source>
</evidence>
<evidence type="ECO:0000256" key="8">
    <source>
        <dbReference type="ARBA" id="ARBA00023132"/>
    </source>
</evidence>
<comment type="subcellular location">
    <subcellularLocation>
        <location evidence="2">Nucleus membrane</location>
        <topology evidence="2">Peripheral membrane protein</topology>
        <orientation evidence="2">Nucleoplasmic side</orientation>
    </subcellularLocation>
    <subcellularLocation>
        <location evidence="1">Nucleus</location>
        <location evidence="1">Nuclear pore complex</location>
    </subcellularLocation>
</comment>
<accession>A0AAV1E2S1</accession>
<keyword evidence="6" id="KW-0653">Protein transport</keyword>
<dbReference type="Pfam" id="PF18777">
    <property type="entry name" value="CRM1_repeat"/>
    <property type="match status" value="1"/>
</dbReference>
<dbReference type="InterPro" id="IPR011989">
    <property type="entry name" value="ARM-like"/>
</dbReference>
<dbReference type="InterPro" id="IPR001494">
    <property type="entry name" value="Importin-beta_N"/>
</dbReference>
<evidence type="ECO:0000313" key="11">
    <source>
        <dbReference type="EMBL" id="CAI9113350.1"/>
    </source>
</evidence>
<organism evidence="11 12">
    <name type="scientific">Oldenlandia corymbosa var. corymbosa</name>
    <dbReference type="NCBI Taxonomy" id="529605"/>
    <lineage>
        <taxon>Eukaryota</taxon>
        <taxon>Viridiplantae</taxon>
        <taxon>Streptophyta</taxon>
        <taxon>Embryophyta</taxon>
        <taxon>Tracheophyta</taxon>
        <taxon>Spermatophyta</taxon>
        <taxon>Magnoliopsida</taxon>
        <taxon>eudicotyledons</taxon>
        <taxon>Gunneridae</taxon>
        <taxon>Pentapetalae</taxon>
        <taxon>asterids</taxon>
        <taxon>lamiids</taxon>
        <taxon>Gentianales</taxon>
        <taxon>Rubiaceae</taxon>
        <taxon>Rubioideae</taxon>
        <taxon>Spermacoceae</taxon>
        <taxon>Hedyotis-Oldenlandia complex</taxon>
        <taxon>Oldenlandia</taxon>
    </lineage>
</organism>
<keyword evidence="4" id="KW-0813">Transport</keyword>
<dbReference type="Pfam" id="PF18787">
    <property type="entry name" value="CRM1_repeat_3"/>
    <property type="match status" value="1"/>
</dbReference>
<dbReference type="SMART" id="SM01102">
    <property type="entry name" value="CRM1_C"/>
    <property type="match status" value="1"/>
</dbReference>
<dbReference type="InterPro" id="IPR045065">
    <property type="entry name" value="XPO1/5"/>
</dbReference>
<dbReference type="Pfam" id="PF03810">
    <property type="entry name" value="IBN_N"/>
    <property type="match status" value="1"/>
</dbReference>
<dbReference type="FunFam" id="1.25.10.10:FF:000022">
    <property type="entry name" value="protein EXPORTIN 1A"/>
    <property type="match status" value="1"/>
</dbReference>
<dbReference type="InterPro" id="IPR041235">
    <property type="entry name" value="Exp1_repeat_2"/>
</dbReference>
<dbReference type="InterPro" id="IPR013598">
    <property type="entry name" value="Exportin-1/Importin-b-like"/>
</dbReference>
<evidence type="ECO:0000256" key="5">
    <source>
        <dbReference type="ARBA" id="ARBA00022816"/>
    </source>
</evidence>
<dbReference type="InterPro" id="IPR041123">
    <property type="entry name" value="CRM1_repeat"/>
</dbReference>
<dbReference type="GO" id="GO:0031267">
    <property type="term" value="F:small GTPase binding"/>
    <property type="evidence" value="ECO:0007669"/>
    <property type="project" value="InterPro"/>
</dbReference>
<dbReference type="AlphaFoldDB" id="A0AAV1E2S1"/>
<dbReference type="InterPro" id="IPR040485">
    <property type="entry name" value="XPO1_repeat_3"/>
</dbReference>
<dbReference type="Pfam" id="PF08389">
    <property type="entry name" value="Xpo1"/>
    <property type="match status" value="1"/>
</dbReference>
<evidence type="ECO:0000259" key="10">
    <source>
        <dbReference type="PROSITE" id="PS50166"/>
    </source>
</evidence>
<dbReference type="GO" id="GO:0005049">
    <property type="term" value="F:nuclear export signal receptor activity"/>
    <property type="evidence" value="ECO:0007669"/>
    <property type="project" value="InterPro"/>
</dbReference>
<sequence>MESWQFGEVSATINLRAPECINSDEEEERRGKVMAAEKLRDLSQPIDVPLLDATVAAFYGTGSKEERAAADHILRDLQNNPDTWLQVVHILSSTKQLNTKFFSLQVLESVIRYRWNSLPAEQRDGMKNYISDEIVKISGNEASFRSERLYLNKLNVILVQILKHEWPTRWPSFIPDLVSTAKTSVTICENCMVILKLLSEEVFDFSYGEMTQQKIQELKQSFNTEFQLIHELCLYVVLSASERIELIRATLATLQAFLSWIPLGYIFLSPLLETLLKFFPVPEYRNLALECLIEVAALNFGNGYNAQYVEMYNVFGAQLQTILPLNNLNIAEAYAIGSAEDQVFVQNLALFLTTFFKFHIRVLEPQNGGSLLLGLEYLINISYVDDTEVFKVCLDYWNSLVSDLFELDYNSDHPAVTASMMGLETPLIQPGVAVDGLGTQVMHRRQLYVGPMSKLRSLMISRMAKPEEVLIVEDENGNIVRETLKENDVLAQYKSMRETLIYLSHLDQEDTEKQMLMKLSEQLNGEEDWSWNNLNTLCWAIGSISGSMMDEKETVFVLRVIHNLLKLHEIKNGKDNKAVIASNIMYVVGQYPRFLRAQWRFLKIVVNKLFEFMHETHPGIQDMACDTFSKIAQKCKRKFVIVQPGETEPFVSELLTTLLPPAIADLEPHQIHTFYNSVGHMIRAETDPKKRDEYLQRLMQLPNQRWNEIIAQARHSSVDFLKDEGVIKVVLNILQTNTSVASSVGKYFLSQISLIFLDMLNVYRMYSELISIGIAQGGPKASKTSIVKLLRSVKRETLKLIETFLDKAENQAQIAKQFVPPMMDPILGDYARNLPDARESEVLSLFATIINRYRCKMTEDIPRIFEAVFQCTLEMITKNFEDYPEHRLKFFSLLRAIAKHCFPALIRLSSEQLKLVMDSIFWAFRHTERNIAETGLTLLYEMLKNFQASEFCNQFYLVYFLMIEQDIFAVLTDTFHKPGFKLHVLVLQHLFCLVESGSLTEPLWDASIVSYPNNGMFVRENTIKLLSTSFPNMIAAEVVQLVNGLFETRTDLSKFKHHMRDFLVQSREFSAQDNKDLYAEEAALQRQKERQRMLSIPGLIAPNEIQDEMADS</sequence>
<evidence type="ECO:0000256" key="4">
    <source>
        <dbReference type="ARBA" id="ARBA00022448"/>
    </source>
</evidence>
<dbReference type="GO" id="GO:0000055">
    <property type="term" value="P:ribosomal large subunit export from nucleus"/>
    <property type="evidence" value="ECO:0007669"/>
    <property type="project" value="TreeGrafter"/>
</dbReference>
<evidence type="ECO:0000256" key="1">
    <source>
        <dbReference type="ARBA" id="ARBA00004567"/>
    </source>
</evidence>
<evidence type="ECO:0000256" key="6">
    <source>
        <dbReference type="ARBA" id="ARBA00022927"/>
    </source>
</evidence>
<evidence type="ECO:0000313" key="12">
    <source>
        <dbReference type="Proteomes" id="UP001161247"/>
    </source>
</evidence>
<keyword evidence="8" id="KW-0906">Nuclear pore complex</keyword>
<protein>
    <submittedName>
        <fullName evidence="11">OLC1v1013934C1</fullName>
    </submittedName>
</protein>
<dbReference type="Pfam" id="PF18784">
    <property type="entry name" value="CRM1_repeat_2"/>
    <property type="match status" value="1"/>
</dbReference>
<keyword evidence="7" id="KW-0811">Translocation</keyword>
<dbReference type="InterPro" id="IPR014877">
    <property type="entry name" value="XPO1_C_dom"/>
</dbReference>
<dbReference type="GO" id="GO:0005643">
    <property type="term" value="C:nuclear pore"/>
    <property type="evidence" value="ECO:0007669"/>
    <property type="project" value="UniProtKB-SubCell"/>
</dbReference>
<dbReference type="PANTHER" id="PTHR11223:SF2">
    <property type="entry name" value="EXPORTIN-1"/>
    <property type="match status" value="1"/>
</dbReference>
<dbReference type="SUPFAM" id="SSF48371">
    <property type="entry name" value="ARM repeat"/>
    <property type="match status" value="1"/>
</dbReference>
<keyword evidence="9" id="KW-0539">Nucleus</keyword>
<dbReference type="InterPro" id="IPR016024">
    <property type="entry name" value="ARM-type_fold"/>
</dbReference>
<comment type="similarity">
    <text evidence="3">Belongs to the exportin family.</text>
</comment>
<gene>
    <name evidence="11" type="ORF">OLC1_LOCUS20381</name>
</gene>
<reference evidence="11" key="1">
    <citation type="submission" date="2023-03" db="EMBL/GenBank/DDBJ databases">
        <authorList>
            <person name="Julca I."/>
        </authorList>
    </citation>
    <scope>NUCLEOTIDE SEQUENCE</scope>
</reference>
<dbReference type="EMBL" id="OX459124">
    <property type="protein sequence ID" value="CAI9113350.1"/>
    <property type="molecule type" value="Genomic_DNA"/>
</dbReference>
<dbReference type="GO" id="GO:0009553">
    <property type="term" value="P:embryo sac development"/>
    <property type="evidence" value="ECO:0007669"/>
    <property type="project" value="UniProtKB-ARBA"/>
</dbReference>
<keyword evidence="5" id="KW-0509">mRNA transport</keyword>